<gene>
    <name evidence="1" type="ORF">LSALG_LOCUS2648</name>
</gene>
<dbReference type="AlphaFoldDB" id="A0AA35VJ56"/>
<evidence type="ECO:0000313" key="1">
    <source>
        <dbReference type="EMBL" id="CAI9261882.1"/>
    </source>
</evidence>
<accession>A0AA35VJ56</accession>
<keyword evidence="2" id="KW-1185">Reference proteome</keyword>
<dbReference type="EMBL" id="OX465086">
    <property type="protein sequence ID" value="CAI9261882.1"/>
    <property type="molecule type" value="Genomic_DNA"/>
</dbReference>
<reference evidence="1" key="1">
    <citation type="submission" date="2023-04" db="EMBL/GenBank/DDBJ databases">
        <authorList>
            <person name="Vijverberg K."/>
            <person name="Xiong W."/>
            <person name="Schranz E."/>
        </authorList>
    </citation>
    <scope>NUCLEOTIDE SEQUENCE</scope>
</reference>
<organism evidence="1 2">
    <name type="scientific">Lactuca saligna</name>
    <name type="common">Willowleaf lettuce</name>
    <dbReference type="NCBI Taxonomy" id="75948"/>
    <lineage>
        <taxon>Eukaryota</taxon>
        <taxon>Viridiplantae</taxon>
        <taxon>Streptophyta</taxon>
        <taxon>Embryophyta</taxon>
        <taxon>Tracheophyta</taxon>
        <taxon>Spermatophyta</taxon>
        <taxon>Magnoliopsida</taxon>
        <taxon>eudicotyledons</taxon>
        <taxon>Gunneridae</taxon>
        <taxon>Pentapetalae</taxon>
        <taxon>asterids</taxon>
        <taxon>campanulids</taxon>
        <taxon>Asterales</taxon>
        <taxon>Asteraceae</taxon>
        <taxon>Cichorioideae</taxon>
        <taxon>Cichorieae</taxon>
        <taxon>Lactucinae</taxon>
        <taxon>Lactuca</taxon>
    </lineage>
</organism>
<protein>
    <submittedName>
        <fullName evidence="1">Uncharacterized protein</fullName>
    </submittedName>
</protein>
<dbReference type="Proteomes" id="UP001177003">
    <property type="component" value="Chromosome 0"/>
</dbReference>
<proteinExistence type="predicted"/>
<evidence type="ECO:0000313" key="2">
    <source>
        <dbReference type="Proteomes" id="UP001177003"/>
    </source>
</evidence>
<name>A0AA35VJ56_LACSI</name>
<sequence>MDVNVTMGEGYLNKQPPMITQGIIKTSTVNTPVSLTPFIIPTIPVSSSPTFDNIINQPITSLFSSQSTDPLRSIGDTETVDGGFGGTFVDLEFDPEEKDIKDHMLMLGKKFMILNKKLNSIL</sequence>